<feature type="compositionally biased region" description="Basic and acidic residues" evidence="1">
    <location>
        <begin position="70"/>
        <end position="82"/>
    </location>
</feature>
<reference evidence="2" key="1">
    <citation type="journal article" date="2013" name="Eukaryot. Cell">
        <title>Extremely Reduced Levels of Heterozygosity in the Vertebrate Pathogen Encephalitozoon cuniculi.</title>
        <authorList>
            <person name="Selman M."/>
            <person name="Sak B."/>
            <person name="Kvac M."/>
            <person name="Farinelli L."/>
            <person name="Weiss L.M."/>
            <person name="Corradi N."/>
        </authorList>
    </citation>
    <scope>NUCLEOTIDE SEQUENCE</scope>
</reference>
<sequence length="160" mass="18714">MERSSKEDFRVSRPNLDGESAERVYFPFDIIRCRICFEVFHAKHHKSHPCFLKDVDRQGDRETGSILAEGRNEKPRSKESLKSMESTINVEEDFFRDPGYLAEALNISPVVNKIWRLSRVSLSREKSLVGIDRRKYRGKWKVLVPQTQKTMGGDPSWTRR</sequence>
<dbReference type="EMBL" id="KC513604">
    <property type="protein sequence ID" value="AGE94981.1"/>
    <property type="molecule type" value="Genomic_DNA"/>
</dbReference>
<dbReference type="AlphaFoldDB" id="M1KIE6"/>
<accession>M1KIE6</accession>
<protein>
    <submittedName>
        <fullName evidence="2">Uncharacterized protein</fullName>
    </submittedName>
</protein>
<evidence type="ECO:0000313" key="2">
    <source>
        <dbReference type="EMBL" id="AGE94981.1"/>
    </source>
</evidence>
<name>M1KIE6_ENCCN</name>
<dbReference type="VEuPathDB" id="MicrosporidiaDB:AEWD_110340"/>
<proteinExistence type="predicted"/>
<feature type="region of interest" description="Disordered" evidence="1">
    <location>
        <begin position="63"/>
        <end position="83"/>
    </location>
</feature>
<evidence type="ECO:0000256" key="1">
    <source>
        <dbReference type="SAM" id="MobiDB-lite"/>
    </source>
</evidence>
<dbReference type="VEuPathDB" id="MicrosporidiaDB:AEWQ_110340"/>
<gene>
    <name evidence="2" type="ORF">ECU11_0380</name>
</gene>
<dbReference type="VEuPathDB" id="MicrosporidiaDB:M970_110340"/>
<organism evidence="2">
    <name type="scientific">Encephalitozoon cuniculi</name>
    <name type="common">Microsporidian parasite</name>
    <dbReference type="NCBI Taxonomy" id="6035"/>
    <lineage>
        <taxon>Eukaryota</taxon>
        <taxon>Fungi</taxon>
        <taxon>Fungi incertae sedis</taxon>
        <taxon>Microsporidia</taxon>
        <taxon>Unikaryonidae</taxon>
        <taxon>Encephalitozoon</taxon>
    </lineage>
</organism>
<dbReference type="VEuPathDB" id="MicrosporidiaDB:AEWR_110340"/>
<dbReference type="VEuPathDB" id="MicrosporidiaDB:ECU11_0380"/>